<accession>A0A329MII6</accession>
<dbReference type="GO" id="GO:0005829">
    <property type="term" value="C:cytosol"/>
    <property type="evidence" value="ECO:0007669"/>
    <property type="project" value="TreeGrafter"/>
</dbReference>
<name>A0A329MII6_9BACL</name>
<dbReference type="Pfam" id="PF01156">
    <property type="entry name" value="IU_nuc_hydro"/>
    <property type="match status" value="1"/>
</dbReference>
<protein>
    <recommendedName>
        <fullName evidence="3">Inosine/uridine-preferring nucleoside hydrolase domain-containing protein</fullName>
    </recommendedName>
</protein>
<proteinExistence type="predicted"/>
<feature type="domain" description="Inosine/uridine-preferring nucleoside hydrolase" evidence="3">
    <location>
        <begin position="26"/>
        <end position="310"/>
    </location>
</feature>
<dbReference type="GO" id="GO:0008477">
    <property type="term" value="F:purine nucleosidase activity"/>
    <property type="evidence" value="ECO:0007669"/>
    <property type="project" value="TreeGrafter"/>
</dbReference>
<dbReference type="EMBL" id="QMFB01000011">
    <property type="protein sequence ID" value="RAV19614.1"/>
    <property type="molecule type" value="Genomic_DNA"/>
</dbReference>
<dbReference type="SUPFAM" id="SSF53590">
    <property type="entry name" value="Nucleoside hydrolase"/>
    <property type="match status" value="1"/>
</dbReference>
<gene>
    <name evidence="4" type="ORF">DQG23_19315</name>
</gene>
<dbReference type="PANTHER" id="PTHR12304">
    <property type="entry name" value="INOSINE-URIDINE PREFERRING NUCLEOSIDE HYDROLASE"/>
    <property type="match status" value="1"/>
</dbReference>
<dbReference type="AlphaFoldDB" id="A0A329MII6"/>
<reference evidence="4 5" key="1">
    <citation type="journal article" date="2009" name="Int. J. Syst. Evol. Microbiol.">
        <title>Paenibacillus contaminans sp. nov., isolated from a contaminated laboratory plate.</title>
        <authorList>
            <person name="Chou J.H."/>
            <person name="Lee J.H."/>
            <person name="Lin M.C."/>
            <person name="Chang P.S."/>
            <person name="Arun A.B."/>
            <person name="Young C.C."/>
            <person name="Chen W.M."/>
        </authorList>
    </citation>
    <scope>NUCLEOTIDE SEQUENCE [LARGE SCALE GENOMIC DNA]</scope>
    <source>
        <strain evidence="4 5">CKOBP-6</strain>
    </source>
</reference>
<evidence type="ECO:0000313" key="5">
    <source>
        <dbReference type="Proteomes" id="UP000250369"/>
    </source>
</evidence>
<evidence type="ECO:0000256" key="2">
    <source>
        <dbReference type="ARBA" id="ARBA00023295"/>
    </source>
</evidence>
<dbReference type="InterPro" id="IPR001910">
    <property type="entry name" value="Inosine/uridine_hydrolase_dom"/>
</dbReference>
<evidence type="ECO:0000259" key="3">
    <source>
        <dbReference type="Pfam" id="PF01156"/>
    </source>
</evidence>
<evidence type="ECO:0000313" key="4">
    <source>
        <dbReference type="EMBL" id="RAV19614.1"/>
    </source>
</evidence>
<sequence>MRSLVESGFNLCCSNCRMGENRIMKIIIDTDIGGDIDDALTLAMAVRSPEVELVGVTTVGRLPEQRAAIARSILNVCGRKDVPVASGSNAPLTGAWREDDLPNQYGGEMEPLVAVSDVRAEDMLMELVQRYPGEVTIIAIGAMTNLALAIRKFPSFKSQIKSIVLMGGAYAYHYREWNIVADPEAAEVVFDSGIPLIASGFEVSLKCSIPAEEAARHAESNRTPSSLLIAKLIRRWQAVGIQRPIVLFDVIPLTTLIDPKLVKLEDRLVKVETAGKHTRGMTFTFETPLGERLPDKPNVKVCVDVDEKALMSLFMDRALR</sequence>
<evidence type="ECO:0000256" key="1">
    <source>
        <dbReference type="ARBA" id="ARBA00022801"/>
    </source>
</evidence>
<dbReference type="InterPro" id="IPR023186">
    <property type="entry name" value="IUNH"/>
</dbReference>
<keyword evidence="5" id="KW-1185">Reference proteome</keyword>
<keyword evidence="2" id="KW-0326">Glycosidase</keyword>
<keyword evidence="1" id="KW-0378">Hydrolase</keyword>
<dbReference type="PANTHER" id="PTHR12304:SF4">
    <property type="entry name" value="URIDINE NUCLEOSIDASE"/>
    <property type="match status" value="1"/>
</dbReference>
<dbReference type="InterPro" id="IPR036452">
    <property type="entry name" value="Ribo_hydro-like"/>
</dbReference>
<organism evidence="4 5">
    <name type="scientific">Paenibacillus contaminans</name>
    <dbReference type="NCBI Taxonomy" id="450362"/>
    <lineage>
        <taxon>Bacteria</taxon>
        <taxon>Bacillati</taxon>
        <taxon>Bacillota</taxon>
        <taxon>Bacilli</taxon>
        <taxon>Bacillales</taxon>
        <taxon>Paenibacillaceae</taxon>
        <taxon>Paenibacillus</taxon>
    </lineage>
</organism>
<dbReference type="Proteomes" id="UP000250369">
    <property type="component" value="Unassembled WGS sequence"/>
</dbReference>
<dbReference type="Gene3D" id="3.90.245.10">
    <property type="entry name" value="Ribonucleoside hydrolase-like"/>
    <property type="match status" value="1"/>
</dbReference>
<dbReference type="GO" id="GO:0006152">
    <property type="term" value="P:purine nucleoside catabolic process"/>
    <property type="evidence" value="ECO:0007669"/>
    <property type="project" value="TreeGrafter"/>
</dbReference>
<comment type="caution">
    <text evidence="4">The sequence shown here is derived from an EMBL/GenBank/DDBJ whole genome shotgun (WGS) entry which is preliminary data.</text>
</comment>